<sequence length="461" mass="51875">MTITTPPHFVLFPFMSQGHTIPILHLSRMLSDRHVSVTVITNSATKSALFKNNFISVINIPFPDPPALQTNDKSPCMASFINYIKSTKQLQPEFEQLVRTLPPVTCIISDGFLIWTQDSADKLGIPRLVFSGMNMFSSTMFNIMDNFNQHGEVRSINDPFPVPGFPRIKLTASHLEIGFKDDDPKSEGSDFVLRYQEATDRSYGMVVNSFYELEHEFNDYWNQNFVPKAWLVGPFCVAQPHAPMVEKPSWVHWLDKKLEAKEPVLYVSFGTQAEASEKELLEVADGLEMSNISFIWVVKPKELTFISVGFRERVKGRGLLVGEWVDQVEILNHEAVSGFLSHCGWNSVLESLCAGVGILAMPLVAEQHLNAVMVVDEIGVGLRLWPRNMTTRGVVDSKEVAKMVVELMEGDSGKRVKKKVKEVKESAHCAMKEGGSSWQSLEMLIDNVYGVMHSKVKDNMF</sequence>
<name>A0AAD8P0E0_TARER</name>
<proteinExistence type="inferred from homology"/>
<gene>
    <name evidence="3" type="ORF">QVD17_16313</name>
</gene>
<dbReference type="Proteomes" id="UP001229421">
    <property type="component" value="Unassembled WGS sequence"/>
</dbReference>
<dbReference type="EMBL" id="JAUHHV010000004">
    <property type="protein sequence ID" value="KAK1427622.1"/>
    <property type="molecule type" value="Genomic_DNA"/>
</dbReference>
<dbReference type="SUPFAM" id="SSF53756">
    <property type="entry name" value="UDP-Glycosyltransferase/glycogen phosphorylase"/>
    <property type="match status" value="1"/>
</dbReference>
<dbReference type="PANTHER" id="PTHR48047">
    <property type="entry name" value="GLYCOSYLTRANSFERASE"/>
    <property type="match status" value="1"/>
</dbReference>
<reference evidence="3" key="1">
    <citation type="journal article" date="2023" name="bioRxiv">
        <title>Improved chromosome-level genome assembly for marigold (Tagetes erecta).</title>
        <authorList>
            <person name="Jiang F."/>
            <person name="Yuan L."/>
            <person name="Wang S."/>
            <person name="Wang H."/>
            <person name="Xu D."/>
            <person name="Wang A."/>
            <person name="Fan W."/>
        </authorList>
    </citation>
    <scope>NUCLEOTIDE SEQUENCE</scope>
    <source>
        <strain evidence="3">WSJ</strain>
        <tissue evidence="3">Leaf</tissue>
    </source>
</reference>
<dbReference type="Pfam" id="PF00201">
    <property type="entry name" value="UDPGT"/>
    <property type="match status" value="1"/>
</dbReference>
<dbReference type="Gene3D" id="3.40.50.2000">
    <property type="entry name" value="Glycogen Phosphorylase B"/>
    <property type="match status" value="2"/>
</dbReference>
<evidence type="ECO:0000256" key="2">
    <source>
        <dbReference type="ARBA" id="ARBA00022679"/>
    </source>
</evidence>
<dbReference type="CDD" id="cd03784">
    <property type="entry name" value="GT1_Gtf-like"/>
    <property type="match status" value="1"/>
</dbReference>
<evidence type="ECO:0000313" key="3">
    <source>
        <dbReference type="EMBL" id="KAK1427622.1"/>
    </source>
</evidence>
<accession>A0AAD8P0E0</accession>
<keyword evidence="2" id="KW-0808">Transferase</keyword>
<dbReference type="PANTHER" id="PTHR48047:SF51">
    <property type="entry name" value="GLYCOSYLTRANSFERASE"/>
    <property type="match status" value="1"/>
</dbReference>
<evidence type="ECO:0000256" key="1">
    <source>
        <dbReference type="ARBA" id="ARBA00009995"/>
    </source>
</evidence>
<dbReference type="AlphaFoldDB" id="A0AAD8P0E0"/>
<evidence type="ECO:0008006" key="5">
    <source>
        <dbReference type="Google" id="ProtNLM"/>
    </source>
</evidence>
<dbReference type="FunFam" id="3.40.50.2000:FF:000107">
    <property type="entry name" value="Glycosyltransferase"/>
    <property type="match status" value="1"/>
</dbReference>
<protein>
    <recommendedName>
        <fullName evidence="5">Glycosyltransferase</fullName>
    </recommendedName>
</protein>
<comment type="similarity">
    <text evidence="1">Belongs to the UDP-glycosyltransferase family.</text>
</comment>
<dbReference type="InterPro" id="IPR002213">
    <property type="entry name" value="UDP_glucos_trans"/>
</dbReference>
<keyword evidence="4" id="KW-1185">Reference proteome</keyword>
<dbReference type="GO" id="GO:0035251">
    <property type="term" value="F:UDP-glucosyltransferase activity"/>
    <property type="evidence" value="ECO:0007669"/>
    <property type="project" value="TreeGrafter"/>
</dbReference>
<organism evidence="3 4">
    <name type="scientific">Tagetes erecta</name>
    <name type="common">African marigold</name>
    <dbReference type="NCBI Taxonomy" id="13708"/>
    <lineage>
        <taxon>Eukaryota</taxon>
        <taxon>Viridiplantae</taxon>
        <taxon>Streptophyta</taxon>
        <taxon>Embryophyta</taxon>
        <taxon>Tracheophyta</taxon>
        <taxon>Spermatophyta</taxon>
        <taxon>Magnoliopsida</taxon>
        <taxon>eudicotyledons</taxon>
        <taxon>Gunneridae</taxon>
        <taxon>Pentapetalae</taxon>
        <taxon>asterids</taxon>
        <taxon>campanulids</taxon>
        <taxon>Asterales</taxon>
        <taxon>Asteraceae</taxon>
        <taxon>Asteroideae</taxon>
        <taxon>Heliantheae alliance</taxon>
        <taxon>Tageteae</taxon>
        <taxon>Tagetes</taxon>
    </lineage>
</organism>
<evidence type="ECO:0000313" key="4">
    <source>
        <dbReference type="Proteomes" id="UP001229421"/>
    </source>
</evidence>
<comment type="caution">
    <text evidence="3">The sequence shown here is derived from an EMBL/GenBank/DDBJ whole genome shotgun (WGS) entry which is preliminary data.</text>
</comment>